<dbReference type="OrthoDB" id="9826970at2"/>
<sequence length="152" mass="18482">MDKKIKKIIQDLEFNTSLEYSKDCIYILNHNEIMLDDEIILDKEDAERFYLERFKMQSFLLDEKSKIIKKEFLDYLEKLNQQDKIIIIELTDKDHCYQIIKSNERDIIFYILKGFNNLKKKKEYINSINKYSSFHSIGISYYIKGDLIKHYK</sequence>
<evidence type="ECO:0000313" key="2">
    <source>
        <dbReference type="Proteomes" id="UP000253319"/>
    </source>
</evidence>
<organism evidence="1 2">
    <name type="scientific">Flavobacterium tibetense</name>
    <dbReference type="NCBI Taxonomy" id="2233533"/>
    <lineage>
        <taxon>Bacteria</taxon>
        <taxon>Pseudomonadati</taxon>
        <taxon>Bacteroidota</taxon>
        <taxon>Flavobacteriia</taxon>
        <taxon>Flavobacteriales</taxon>
        <taxon>Flavobacteriaceae</taxon>
        <taxon>Flavobacterium</taxon>
    </lineage>
</organism>
<proteinExistence type="predicted"/>
<accession>A0A365NYU5</accession>
<dbReference type="RefSeq" id="WP_113989979.1">
    <property type="nucleotide sequence ID" value="NZ_QLST01000021.1"/>
</dbReference>
<dbReference type="Proteomes" id="UP000253319">
    <property type="component" value="Unassembled WGS sequence"/>
</dbReference>
<dbReference type="EMBL" id="QLST01000021">
    <property type="protein sequence ID" value="RBA27397.1"/>
    <property type="molecule type" value="Genomic_DNA"/>
</dbReference>
<name>A0A365NYU5_9FLAO</name>
<gene>
    <name evidence="1" type="ORF">DPN68_12495</name>
</gene>
<comment type="caution">
    <text evidence="1">The sequence shown here is derived from an EMBL/GenBank/DDBJ whole genome shotgun (WGS) entry which is preliminary data.</text>
</comment>
<reference evidence="1 2" key="1">
    <citation type="submission" date="2018-06" db="EMBL/GenBank/DDBJ databases">
        <title>Flavobacterium tibetense sp. nov., isolated from a wetland YonghuCo on Tibetan Plateau.</title>
        <authorList>
            <person name="Xing P."/>
            <person name="Phurbu D."/>
            <person name="Lu H."/>
        </authorList>
    </citation>
    <scope>NUCLEOTIDE SEQUENCE [LARGE SCALE GENOMIC DNA]</scope>
    <source>
        <strain evidence="1 2">YH5</strain>
    </source>
</reference>
<protein>
    <submittedName>
        <fullName evidence="1">Uncharacterized protein</fullName>
    </submittedName>
</protein>
<dbReference type="AlphaFoldDB" id="A0A365NYU5"/>
<evidence type="ECO:0000313" key="1">
    <source>
        <dbReference type="EMBL" id="RBA27397.1"/>
    </source>
</evidence>
<keyword evidence="2" id="KW-1185">Reference proteome</keyword>